<dbReference type="OrthoDB" id="2573719at2"/>
<name>A0A3P3UA37_9BACL</name>
<reference evidence="6 7" key="1">
    <citation type="submission" date="2018-11" db="EMBL/GenBank/DDBJ databases">
        <title>Genome sequencing of Paenibacillus sp. KCOM 3021 (= ChDC PVNT-B20).</title>
        <authorList>
            <person name="Kook J.-K."/>
            <person name="Park S.-N."/>
            <person name="Lim Y.K."/>
        </authorList>
    </citation>
    <scope>NUCLEOTIDE SEQUENCE [LARGE SCALE GENOMIC DNA]</scope>
    <source>
        <strain evidence="6 7">KCOM 3021</strain>
    </source>
</reference>
<dbReference type="RefSeq" id="WP_128634786.1">
    <property type="nucleotide sequence ID" value="NZ_RRCN01000001.1"/>
</dbReference>
<accession>A0A3P3UA37</accession>
<evidence type="ECO:0000259" key="5">
    <source>
        <dbReference type="PROSITE" id="PS01124"/>
    </source>
</evidence>
<evidence type="ECO:0000256" key="1">
    <source>
        <dbReference type="ARBA" id="ARBA00022490"/>
    </source>
</evidence>
<dbReference type="Gene3D" id="2.60.120.10">
    <property type="entry name" value="Jelly Rolls"/>
    <property type="match status" value="1"/>
</dbReference>
<dbReference type="GO" id="GO:0003700">
    <property type="term" value="F:DNA-binding transcription factor activity"/>
    <property type="evidence" value="ECO:0007669"/>
    <property type="project" value="InterPro"/>
</dbReference>
<evidence type="ECO:0000256" key="4">
    <source>
        <dbReference type="ARBA" id="ARBA00023163"/>
    </source>
</evidence>
<dbReference type="PANTHER" id="PTHR46796:SF13">
    <property type="entry name" value="HTH-TYPE TRANSCRIPTIONAL ACTIVATOR RHAS"/>
    <property type="match status" value="1"/>
</dbReference>
<dbReference type="AlphaFoldDB" id="A0A3P3UA37"/>
<dbReference type="Pfam" id="PF02311">
    <property type="entry name" value="AraC_binding"/>
    <property type="match status" value="1"/>
</dbReference>
<protein>
    <submittedName>
        <fullName evidence="6">AraC family transcriptional regulator</fullName>
    </submittedName>
</protein>
<dbReference type="InterPro" id="IPR037923">
    <property type="entry name" value="HTH-like"/>
</dbReference>
<keyword evidence="3" id="KW-0238">DNA-binding</keyword>
<gene>
    <name evidence="6" type="ORF">EHV15_31825</name>
</gene>
<comment type="caution">
    <text evidence="6">The sequence shown here is derived from an EMBL/GenBank/DDBJ whole genome shotgun (WGS) entry which is preliminary data.</text>
</comment>
<dbReference type="SMART" id="SM00342">
    <property type="entry name" value="HTH_ARAC"/>
    <property type="match status" value="1"/>
</dbReference>
<keyword evidence="1" id="KW-0963">Cytoplasm</keyword>
<dbReference type="SUPFAM" id="SSF46689">
    <property type="entry name" value="Homeodomain-like"/>
    <property type="match status" value="1"/>
</dbReference>
<dbReference type="InterPro" id="IPR003313">
    <property type="entry name" value="AraC-bd"/>
</dbReference>
<dbReference type="PANTHER" id="PTHR46796">
    <property type="entry name" value="HTH-TYPE TRANSCRIPTIONAL ACTIVATOR RHAS-RELATED"/>
    <property type="match status" value="1"/>
</dbReference>
<dbReference type="GO" id="GO:0043565">
    <property type="term" value="F:sequence-specific DNA binding"/>
    <property type="evidence" value="ECO:0007669"/>
    <property type="project" value="InterPro"/>
</dbReference>
<evidence type="ECO:0000313" key="6">
    <source>
        <dbReference type="EMBL" id="RRJ67004.1"/>
    </source>
</evidence>
<evidence type="ECO:0000256" key="3">
    <source>
        <dbReference type="ARBA" id="ARBA00023125"/>
    </source>
</evidence>
<evidence type="ECO:0000256" key="2">
    <source>
        <dbReference type="ARBA" id="ARBA00023015"/>
    </source>
</evidence>
<proteinExistence type="predicted"/>
<dbReference type="Pfam" id="PF12833">
    <property type="entry name" value="HTH_18"/>
    <property type="match status" value="1"/>
</dbReference>
<dbReference type="Proteomes" id="UP000267017">
    <property type="component" value="Unassembled WGS sequence"/>
</dbReference>
<dbReference type="CDD" id="cd02208">
    <property type="entry name" value="cupin_RmlC-like"/>
    <property type="match status" value="1"/>
</dbReference>
<feature type="domain" description="HTH araC/xylS-type" evidence="5">
    <location>
        <begin position="190"/>
        <end position="288"/>
    </location>
</feature>
<organism evidence="6 7">
    <name type="scientific">Paenibacillus oralis</name>
    <dbReference type="NCBI Taxonomy" id="2490856"/>
    <lineage>
        <taxon>Bacteria</taxon>
        <taxon>Bacillati</taxon>
        <taxon>Bacillota</taxon>
        <taxon>Bacilli</taxon>
        <taxon>Bacillales</taxon>
        <taxon>Paenibacillaceae</taxon>
        <taxon>Paenibacillus</taxon>
    </lineage>
</organism>
<dbReference type="InterPro" id="IPR009057">
    <property type="entry name" value="Homeodomain-like_sf"/>
</dbReference>
<dbReference type="EMBL" id="RRCN01000001">
    <property type="protein sequence ID" value="RRJ67004.1"/>
    <property type="molecule type" value="Genomic_DNA"/>
</dbReference>
<sequence>MELLPLRSNLTHSLREFLPLSVYTAGTEIQPPITRMKGFSAHQLFLTLSGSGRFRQLQLDKDKWDTLSAGQLLYIPAGCAHEYMPYGEQPWYVGYVTLVENFGDLLSRWGFHHAPKKLQLSDVSLFTGPLREIWERSGADNDPWQTTDLLLSLLLAIVKDTAAAGTPGKPSPESPQHALPPASYRESVVDVAVRFLHDHMNRPITIARLAEHVGYSQKQLTRLFRQSIGLTPLQYLQQIRLRTARLLLQDHPELTVSQAASYVGLEPVYFTRLYKREFHRLPSEDRGEGTLGSPTSSPRR</sequence>
<dbReference type="SUPFAM" id="SSF51215">
    <property type="entry name" value="Regulatory protein AraC"/>
    <property type="match status" value="1"/>
</dbReference>
<dbReference type="InterPro" id="IPR050204">
    <property type="entry name" value="AraC_XylS_family_regulators"/>
</dbReference>
<dbReference type="InterPro" id="IPR014710">
    <property type="entry name" value="RmlC-like_jellyroll"/>
</dbReference>
<dbReference type="InterPro" id="IPR018060">
    <property type="entry name" value="HTH_AraC"/>
</dbReference>
<dbReference type="Gene3D" id="1.10.10.60">
    <property type="entry name" value="Homeodomain-like"/>
    <property type="match status" value="2"/>
</dbReference>
<keyword evidence="2" id="KW-0805">Transcription regulation</keyword>
<keyword evidence="7" id="KW-1185">Reference proteome</keyword>
<evidence type="ECO:0000313" key="7">
    <source>
        <dbReference type="Proteomes" id="UP000267017"/>
    </source>
</evidence>
<keyword evidence="4" id="KW-0804">Transcription</keyword>
<dbReference type="PROSITE" id="PS01124">
    <property type="entry name" value="HTH_ARAC_FAMILY_2"/>
    <property type="match status" value="1"/>
</dbReference>